<evidence type="ECO:0000256" key="1">
    <source>
        <dbReference type="SAM" id="MobiDB-lite"/>
    </source>
</evidence>
<protein>
    <submittedName>
        <fullName evidence="2">Uncharacterized protein</fullName>
    </submittedName>
</protein>
<feature type="compositionally biased region" description="Polar residues" evidence="1">
    <location>
        <begin position="463"/>
        <end position="473"/>
    </location>
</feature>
<reference evidence="3" key="1">
    <citation type="submission" date="2017-11" db="EMBL/GenBank/DDBJ databases">
        <authorList>
            <person name="Seth-Smith MB H."/>
        </authorList>
    </citation>
    <scope>NUCLEOTIDE SEQUENCE [LARGE SCALE GENOMIC DNA]</scope>
</reference>
<name>A0A2R8FCN0_9CHLA</name>
<organism evidence="2 3">
    <name type="scientific">Chlamydia serpentis</name>
    <dbReference type="NCBI Taxonomy" id="1967782"/>
    <lineage>
        <taxon>Bacteria</taxon>
        <taxon>Pseudomonadati</taxon>
        <taxon>Chlamydiota</taxon>
        <taxon>Chlamydiia</taxon>
        <taxon>Chlamydiales</taxon>
        <taxon>Chlamydiaceae</taxon>
        <taxon>Chlamydia/Chlamydophila group</taxon>
        <taxon>Chlamydia</taxon>
    </lineage>
</organism>
<dbReference type="OrthoDB" id="17931at2"/>
<dbReference type="EMBL" id="LT993738">
    <property type="protein sequence ID" value="SPN74173.1"/>
    <property type="molecule type" value="Genomic_DNA"/>
</dbReference>
<sequence>MTCPIGGFSCFYREQPRNPQPENIPLQGQDPSNPPITQQPRREMGFNISSPEGLLDTAKQAGQLVNDLLDSARMQRLGNYCNRTGTPWCEQHCPGFLQWIWGGCCACCLNTTDNPDNPQSIFLQELVNLFGPICVGLAFQHYPEHQTKVQSGLMLNESEKADLKNICQQTLTALQKTQTHCLAYPLRCLLLSNESGDNISEGEYSSKVLEAVCSVSAPGVFSPDNPPTTWILQADSSAAQEDSDDTLLQGAVGGAPRASSSYRVTCKLNCKHLLHKLARLEVYSVDSGYTGPLGQAAQTVVDQIKRTLKCLVLGTGTLFQTPGFGLSLESDVFQLLVLLCLLAQGYIPVDPLDPSKPCIDPDAEGPWQNIIRTLLREGRGRTYRWAAYSTHSGLDDPDLEVDGTSQQHSKKHTTKQQPSGLPQATTSHHHRHPDESDSKTTGRKQPDLGVPLEDHEDKDNPWSPGNQQALLQSSRKAQHCFFLG</sequence>
<gene>
    <name evidence="2" type="ORF">C10C_1042</name>
</gene>
<dbReference type="AlphaFoldDB" id="A0A2R8FCN0"/>
<accession>A0A2R8FCN0</accession>
<proteinExistence type="predicted"/>
<feature type="region of interest" description="Disordered" evidence="1">
    <location>
        <begin position="394"/>
        <end position="473"/>
    </location>
</feature>
<keyword evidence="3" id="KW-1185">Reference proteome</keyword>
<dbReference type="RefSeq" id="WP_108897100.1">
    <property type="nucleotide sequence ID" value="NZ_LT993738.1"/>
</dbReference>
<feature type="compositionally biased region" description="Polar residues" evidence="1">
    <location>
        <begin position="29"/>
        <end position="39"/>
    </location>
</feature>
<evidence type="ECO:0000313" key="3">
    <source>
        <dbReference type="Proteomes" id="UP000244926"/>
    </source>
</evidence>
<feature type="region of interest" description="Disordered" evidence="1">
    <location>
        <begin position="12"/>
        <end position="44"/>
    </location>
</feature>
<dbReference type="KEGG" id="csee:C10C_1042"/>
<feature type="compositionally biased region" description="Basic and acidic residues" evidence="1">
    <location>
        <begin position="432"/>
        <end position="460"/>
    </location>
</feature>
<dbReference type="Proteomes" id="UP000244926">
    <property type="component" value="Chromosome I"/>
</dbReference>
<evidence type="ECO:0000313" key="2">
    <source>
        <dbReference type="EMBL" id="SPN74173.1"/>
    </source>
</evidence>